<dbReference type="GO" id="GO:0015031">
    <property type="term" value="P:protein transport"/>
    <property type="evidence" value="ECO:0007669"/>
    <property type="project" value="UniProtKB-KW"/>
</dbReference>
<evidence type="ECO:0000256" key="19">
    <source>
        <dbReference type="SAM" id="Phobius"/>
    </source>
</evidence>
<gene>
    <name evidence="22" type="ORF">KCV03_g5838</name>
</gene>
<evidence type="ECO:0000256" key="20">
    <source>
        <dbReference type="SAM" id="SignalP"/>
    </source>
</evidence>
<evidence type="ECO:0000256" key="4">
    <source>
        <dbReference type="ARBA" id="ARBA00004614"/>
    </source>
</evidence>
<dbReference type="GO" id="GO:0006914">
    <property type="term" value="P:autophagy"/>
    <property type="evidence" value="ECO:0007669"/>
    <property type="project" value="UniProtKB-KW"/>
</dbReference>
<feature type="non-terminal residue" evidence="22">
    <location>
        <position position="348"/>
    </location>
</feature>
<dbReference type="GO" id="GO:0034045">
    <property type="term" value="C:phagophore assembly site membrane"/>
    <property type="evidence" value="ECO:0007669"/>
    <property type="project" value="UniProtKB-SubCell"/>
</dbReference>
<evidence type="ECO:0000256" key="3">
    <source>
        <dbReference type="ARBA" id="ARBA00004472"/>
    </source>
</evidence>
<sequence length="348" mass="38918">MWAQGILGPLPALFLLSATTVTAVSLDCKNVVVKGQHFDLSELAGPRAVHLIEDTPPSLSNTTFTIDICNPLKRTKNVPKENECPTGTYVCGIEYDYNLADNSSTIRRVIPIAGQYAASHSRYLDPEWTRLKNSPSHDDATKEGLRVELHGGRYPFENSDGRQQKAIIEFQCDRNRTGLEGSEHDSRDKLDEEQEATLLAIRAEPDDKKGDKKDDKKDDKTEPAEDASLKLISYKLEGEGDADFDVLRLQWKTKYACEGMTEHKPTSGNNSSKHWGFFTWFLIIAFLGAAAYLIFGTWLNSSKYGAQGFDSVPHADFWRDLPYTVKDWGRSIVGFVQRRGSRGGYSAV</sequence>
<keyword evidence="13" id="KW-0333">Golgi apparatus</keyword>
<evidence type="ECO:0000256" key="9">
    <source>
        <dbReference type="ARBA" id="ARBA00022729"/>
    </source>
</evidence>
<evidence type="ECO:0000256" key="16">
    <source>
        <dbReference type="ARBA" id="ARBA00023157"/>
    </source>
</evidence>
<evidence type="ECO:0000259" key="21">
    <source>
        <dbReference type="PROSITE" id="PS51914"/>
    </source>
</evidence>
<evidence type="ECO:0000256" key="10">
    <source>
        <dbReference type="ARBA" id="ARBA00022927"/>
    </source>
</evidence>
<keyword evidence="14" id="KW-0496">Mitochondrion</keyword>
<dbReference type="InterPro" id="IPR044865">
    <property type="entry name" value="MRH_dom"/>
</dbReference>
<dbReference type="PANTHER" id="PTHR15071">
    <property type="entry name" value="MANNOSE-6-PHOSPHATE RECEPTOR FAMILY MEMBER"/>
    <property type="match status" value="1"/>
</dbReference>
<dbReference type="OrthoDB" id="29460at2759"/>
<proteinExistence type="inferred from homology"/>
<keyword evidence="17" id="KW-0968">Cytoplasmic vesicle</keyword>
<comment type="similarity">
    <text evidence="5">Belongs to the ATG27 family.</text>
</comment>
<evidence type="ECO:0000256" key="2">
    <source>
        <dbReference type="ARBA" id="ARBA00004358"/>
    </source>
</evidence>
<dbReference type="GO" id="GO:0000139">
    <property type="term" value="C:Golgi membrane"/>
    <property type="evidence" value="ECO:0007669"/>
    <property type="project" value="UniProtKB-SubCell"/>
</dbReference>
<evidence type="ECO:0000256" key="12">
    <source>
        <dbReference type="ARBA" id="ARBA00023006"/>
    </source>
</evidence>
<dbReference type="GO" id="GO:0031966">
    <property type="term" value="C:mitochondrial membrane"/>
    <property type="evidence" value="ECO:0007669"/>
    <property type="project" value="UniProtKB-SubCell"/>
</dbReference>
<evidence type="ECO:0000256" key="7">
    <source>
        <dbReference type="ARBA" id="ARBA00022448"/>
    </source>
</evidence>
<feature type="domain" description="MRH" evidence="21">
    <location>
        <begin position="26"/>
        <end position="259"/>
    </location>
</feature>
<dbReference type="Pfam" id="PF09451">
    <property type="entry name" value="ATG27"/>
    <property type="match status" value="1"/>
</dbReference>
<evidence type="ECO:0000313" key="22">
    <source>
        <dbReference type="EMBL" id="KAH0220009.1"/>
    </source>
</evidence>
<feature type="chain" id="PRO_5040240002" description="Autophagy-related protein 27" evidence="20">
    <location>
        <begin position="24"/>
        <end position="348"/>
    </location>
</feature>
<evidence type="ECO:0000256" key="1">
    <source>
        <dbReference type="ARBA" id="ARBA00004304"/>
    </source>
</evidence>
<name>A0A9P8GF48_AURME</name>
<evidence type="ECO:0000256" key="5">
    <source>
        <dbReference type="ARBA" id="ARBA00005363"/>
    </source>
</evidence>
<reference evidence="22" key="2">
    <citation type="submission" date="2021-08" db="EMBL/GenBank/DDBJ databases">
        <authorList>
            <person name="Gostincar C."/>
            <person name="Sun X."/>
            <person name="Song Z."/>
            <person name="Gunde-Cimerman N."/>
        </authorList>
    </citation>
    <scope>NUCLEOTIDE SEQUENCE</scope>
    <source>
        <strain evidence="22">EXF-8016</strain>
    </source>
</reference>
<organism evidence="22 23">
    <name type="scientific">Aureobasidium melanogenum</name>
    <name type="common">Aureobasidium pullulans var. melanogenum</name>
    <dbReference type="NCBI Taxonomy" id="46634"/>
    <lineage>
        <taxon>Eukaryota</taxon>
        <taxon>Fungi</taxon>
        <taxon>Dikarya</taxon>
        <taxon>Ascomycota</taxon>
        <taxon>Pezizomycotina</taxon>
        <taxon>Dothideomycetes</taxon>
        <taxon>Dothideomycetidae</taxon>
        <taxon>Dothideales</taxon>
        <taxon>Saccotheciaceae</taxon>
        <taxon>Aureobasidium</taxon>
    </lineage>
</organism>
<keyword evidence="11 19" id="KW-1133">Transmembrane helix</keyword>
<dbReference type="GO" id="GO:0030659">
    <property type="term" value="C:cytoplasmic vesicle membrane"/>
    <property type="evidence" value="ECO:0007669"/>
    <property type="project" value="UniProtKB-SubCell"/>
</dbReference>
<dbReference type="SUPFAM" id="SSF50911">
    <property type="entry name" value="Mannose 6-phosphate receptor domain"/>
    <property type="match status" value="1"/>
</dbReference>
<keyword evidence="10" id="KW-0653">Protein transport</keyword>
<evidence type="ECO:0000256" key="6">
    <source>
        <dbReference type="ARBA" id="ARBA00013776"/>
    </source>
</evidence>
<dbReference type="InterPro" id="IPR018939">
    <property type="entry name" value="Autophagy-rel_prot_27"/>
</dbReference>
<keyword evidence="12" id="KW-0072">Autophagy</keyword>
<keyword evidence="7" id="KW-0813">Transport</keyword>
<evidence type="ECO:0000256" key="13">
    <source>
        <dbReference type="ARBA" id="ARBA00023034"/>
    </source>
</evidence>
<feature type="compositionally biased region" description="Basic and acidic residues" evidence="18">
    <location>
        <begin position="203"/>
        <end position="223"/>
    </location>
</feature>
<dbReference type="Gene3D" id="2.70.130.10">
    <property type="entry name" value="Mannose-6-phosphate receptor binding domain"/>
    <property type="match status" value="1"/>
</dbReference>
<dbReference type="PANTHER" id="PTHR15071:SF13">
    <property type="entry name" value="AUTOPHAGY-RELATED PROTEIN 27"/>
    <property type="match status" value="1"/>
</dbReference>
<evidence type="ECO:0000256" key="15">
    <source>
        <dbReference type="ARBA" id="ARBA00023136"/>
    </source>
</evidence>
<keyword evidence="8 19" id="KW-0812">Transmembrane</keyword>
<dbReference type="InterPro" id="IPR009011">
    <property type="entry name" value="Man6P_isomerase_rcpt-bd_dom_sf"/>
</dbReference>
<evidence type="ECO:0000256" key="8">
    <source>
        <dbReference type="ARBA" id="ARBA00022692"/>
    </source>
</evidence>
<comment type="subcellular location">
    <subcellularLocation>
        <location evidence="2">Cytoplasmic vesicle membrane</location>
        <topology evidence="2">Single-pass type I membrane protein</topology>
    </subcellularLocation>
    <subcellularLocation>
        <location evidence="4">Golgi apparatus membrane</location>
        <topology evidence="4">Single-pass type I membrane protein</topology>
    </subcellularLocation>
    <subcellularLocation>
        <location evidence="1">Mitochondrion membrane</location>
        <topology evidence="1">Single-pass membrane protein</topology>
    </subcellularLocation>
    <subcellularLocation>
        <location evidence="3">Preautophagosomal structure membrane</location>
        <topology evidence="3">Single-pass type I membrane protein</topology>
    </subcellularLocation>
</comment>
<feature type="region of interest" description="Disordered" evidence="18">
    <location>
        <begin position="199"/>
        <end position="224"/>
    </location>
</feature>
<accession>A0A9P8GF48</accession>
<protein>
    <recommendedName>
        <fullName evidence="6">Autophagy-related protein 27</fullName>
    </recommendedName>
</protein>
<feature type="signal peptide" evidence="20">
    <location>
        <begin position="1"/>
        <end position="23"/>
    </location>
</feature>
<evidence type="ECO:0000313" key="23">
    <source>
        <dbReference type="Proteomes" id="UP000767238"/>
    </source>
</evidence>
<evidence type="ECO:0000256" key="17">
    <source>
        <dbReference type="ARBA" id="ARBA00023329"/>
    </source>
</evidence>
<evidence type="ECO:0000256" key="11">
    <source>
        <dbReference type="ARBA" id="ARBA00022989"/>
    </source>
</evidence>
<dbReference type="AlphaFoldDB" id="A0A9P8GF48"/>
<dbReference type="PROSITE" id="PS51914">
    <property type="entry name" value="MRH"/>
    <property type="match status" value="1"/>
</dbReference>
<evidence type="ECO:0000256" key="14">
    <source>
        <dbReference type="ARBA" id="ARBA00023128"/>
    </source>
</evidence>
<dbReference type="EMBL" id="JAHFYH010000040">
    <property type="protein sequence ID" value="KAH0220009.1"/>
    <property type="molecule type" value="Genomic_DNA"/>
</dbReference>
<reference evidence="22" key="1">
    <citation type="journal article" date="2021" name="J Fungi (Basel)">
        <title>Virulence traits and population genomics of the black yeast Aureobasidium melanogenum.</title>
        <authorList>
            <person name="Cernosa A."/>
            <person name="Sun X."/>
            <person name="Gostincar C."/>
            <person name="Fang C."/>
            <person name="Gunde-Cimerman N."/>
            <person name="Song Z."/>
        </authorList>
    </citation>
    <scope>NUCLEOTIDE SEQUENCE</scope>
    <source>
        <strain evidence="22">EXF-8016</strain>
    </source>
</reference>
<evidence type="ECO:0000256" key="18">
    <source>
        <dbReference type="SAM" id="MobiDB-lite"/>
    </source>
</evidence>
<feature type="transmembrane region" description="Helical" evidence="19">
    <location>
        <begin position="275"/>
        <end position="295"/>
    </location>
</feature>
<keyword evidence="9 20" id="KW-0732">Signal</keyword>
<keyword evidence="16" id="KW-1015">Disulfide bond</keyword>
<comment type="caution">
    <text evidence="22">The sequence shown here is derived from an EMBL/GenBank/DDBJ whole genome shotgun (WGS) entry which is preliminary data.</text>
</comment>
<dbReference type="Proteomes" id="UP000767238">
    <property type="component" value="Unassembled WGS sequence"/>
</dbReference>
<keyword evidence="15 19" id="KW-0472">Membrane</keyword>